<keyword evidence="2" id="KW-1185">Reference proteome</keyword>
<dbReference type="EMBL" id="CP001291">
    <property type="protein sequence ID" value="ACK70769.1"/>
    <property type="molecule type" value="Genomic_DNA"/>
</dbReference>
<sequence length="151" mass="17096">MKLKKQLQSLIKEAPEHGVSSIVMEKAITPVLSAFAKQLTHPKYYLITNVDGNWLLTTLSHQERPEQEKTVIYAFATPEDARTFQKNTISKLKIIAIPVTHLLFQVFAIKKIDSIIFLPTPGNLEKGIEISGLELQNTIKKQLQEIRFSIA</sequence>
<dbReference type="KEGG" id="cyc:PCC7424_2348"/>
<dbReference type="Proteomes" id="UP000002384">
    <property type="component" value="Chromosome"/>
</dbReference>
<proteinExistence type="predicted"/>
<dbReference type="STRING" id="65393.PCC7424_2348"/>
<organism evidence="1 2">
    <name type="scientific">Gloeothece citriformis (strain PCC 7424)</name>
    <name type="common">Cyanothece sp. (strain PCC 7424)</name>
    <dbReference type="NCBI Taxonomy" id="65393"/>
    <lineage>
        <taxon>Bacteria</taxon>
        <taxon>Bacillati</taxon>
        <taxon>Cyanobacteriota</taxon>
        <taxon>Cyanophyceae</taxon>
        <taxon>Oscillatoriophycideae</taxon>
        <taxon>Chroococcales</taxon>
        <taxon>Aphanothecaceae</taxon>
        <taxon>Gloeothece</taxon>
        <taxon>Gloeothece citriformis</taxon>
    </lineage>
</organism>
<dbReference type="RefSeq" id="WP_015954373.1">
    <property type="nucleotide sequence ID" value="NC_011729.1"/>
</dbReference>
<gene>
    <name evidence="1" type="ordered locus">PCC7424_2348</name>
</gene>
<evidence type="ECO:0008006" key="3">
    <source>
        <dbReference type="Google" id="ProtNLM"/>
    </source>
</evidence>
<dbReference type="AlphaFoldDB" id="B7KIT3"/>
<accession>B7KIT3</accession>
<reference evidence="2" key="1">
    <citation type="journal article" date="2011" name="MBio">
        <title>Novel metabolic attributes of the genus Cyanothece, comprising a group of unicellular nitrogen-fixing Cyanobacteria.</title>
        <authorList>
            <person name="Bandyopadhyay A."/>
            <person name="Elvitigala T."/>
            <person name="Welsh E."/>
            <person name="Stockel J."/>
            <person name="Liberton M."/>
            <person name="Min H."/>
            <person name="Sherman L.A."/>
            <person name="Pakrasi H.B."/>
        </authorList>
    </citation>
    <scope>NUCLEOTIDE SEQUENCE [LARGE SCALE GENOMIC DNA]</scope>
    <source>
        <strain evidence="2">PCC 7424</strain>
    </source>
</reference>
<name>B7KIT3_GLOC7</name>
<evidence type="ECO:0000313" key="1">
    <source>
        <dbReference type="EMBL" id="ACK70769.1"/>
    </source>
</evidence>
<dbReference type="OrthoDB" id="529355at2"/>
<evidence type="ECO:0000313" key="2">
    <source>
        <dbReference type="Proteomes" id="UP000002384"/>
    </source>
</evidence>
<protein>
    <recommendedName>
        <fullName evidence="3">SseB protein N-terminal domain-containing protein</fullName>
    </recommendedName>
</protein>
<dbReference type="HOGENOM" id="CLU_141604_0_0_3"/>
<dbReference type="eggNOG" id="ENOG5031MCC">
    <property type="taxonomic scope" value="Bacteria"/>
</dbReference>